<reference evidence="3" key="2">
    <citation type="submission" date="2013-04" db="EMBL/GenBank/DDBJ databases">
        <title>Genomic mechanisms accounting for the adaptation to parasitism in nematode-trapping fungi.</title>
        <authorList>
            <person name="Ahren D.G."/>
        </authorList>
    </citation>
    <scope>NUCLEOTIDE SEQUENCE [LARGE SCALE GENOMIC DNA]</scope>
    <source>
        <strain evidence="3">CBS 200.50</strain>
    </source>
</reference>
<dbReference type="Proteomes" id="UP000015100">
    <property type="component" value="Unassembled WGS sequence"/>
</dbReference>
<dbReference type="OrthoDB" id="420564at2759"/>
<evidence type="ECO:0000313" key="3">
    <source>
        <dbReference type="Proteomes" id="UP000015100"/>
    </source>
</evidence>
<feature type="compositionally biased region" description="Basic and acidic residues" evidence="1">
    <location>
        <begin position="322"/>
        <end position="340"/>
    </location>
</feature>
<dbReference type="PANTHER" id="PTHR35179">
    <property type="entry name" value="PROTEIN CBG02620"/>
    <property type="match status" value="1"/>
</dbReference>
<protein>
    <submittedName>
        <fullName evidence="2">Uncharacterized protein</fullName>
    </submittedName>
</protein>
<gene>
    <name evidence="2" type="ORF">H072_7404</name>
</gene>
<name>S8ACL0_DACHA</name>
<feature type="region of interest" description="Disordered" evidence="1">
    <location>
        <begin position="377"/>
        <end position="400"/>
    </location>
</feature>
<accession>S8ACL0</accession>
<proteinExistence type="predicted"/>
<evidence type="ECO:0000256" key="1">
    <source>
        <dbReference type="SAM" id="MobiDB-lite"/>
    </source>
</evidence>
<feature type="compositionally biased region" description="Basic and acidic residues" evidence="1">
    <location>
        <begin position="378"/>
        <end position="394"/>
    </location>
</feature>
<feature type="compositionally biased region" description="Acidic residues" evidence="1">
    <location>
        <begin position="345"/>
        <end position="357"/>
    </location>
</feature>
<dbReference type="OMA" id="VSSYNWL"/>
<dbReference type="AlphaFoldDB" id="S8ACL0"/>
<keyword evidence="3" id="KW-1185">Reference proteome</keyword>
<feature type="region of interest" description="Disordered" evidence="1">
    <location>
        <begin position="322"/>
        <end position="357"/>
    </location>
</feature>
<sequence>MSYEPKEIYGDRDGALLKISVKKVAAQYQPEAAVEFVVEDIKLVSSYNWLDAGDDRDDIPVIQVPGAPPLVDFPLDQNILKVEPDNGHHYIDQNAARMKGRPSLLPGLAACYAYNKDFRVEDYDVITDRNNLIKLFEILKLEGMDETSKPRVSNPWNRGPSRVMAGRGRGRGQFSHSRSSSESFRQRNVRNMTMINRREQNSRIDIDIISGYDIRTGEYQYGLSKDHGTMILTRWEEKTEEIIDPDVDFRGFGFSFLAKTRKFLSLDGKRFCEKGPDQVTGYHCLIEYKLCGLKMLVRYHADGCDMSREEFLEWVAQDEASIREKDNTGGMEKGKSHTTESENGNPDDEEDEDEDAIQESDTFDLLDSFKTLSITPKDNMEGKELDNVEGKKPEIPLNDPVPSRLPLKVVRTSTSLFPERRLLQVKTRSKVSGIGREKLYTQLFFSQTKNFFIAYHIKGRFDKVDARVENVAPHIRQWGMQNGSVLERLAKLLREIKETSSTLGSKAAIVWTGKEENSETELSLFARRSE</sequence>
<dbReference type="EMBL" id="AQGS01000526">
    <property type="protein sequence ID" value="EPS38806.1"/>
    <property type="molecule type" value="Genomic_DNA"/>
</dbReference>
<comment type="caution">
    <text evidence="2">The sequence shown here is derived from an EMBL/GenBank/DDBJ whole genome shotgun (WGS) entry which is preliminary data.</text>
</comment>
<reference evidence="2 3" key="1">
    <citation type="journal article" date="2013" name="PLoS Genet.">
        <title>Genomic mechanisms accounting for the adaptation to parasitism in nematode-trapping fungi.</title>
        <authorList>
            <person name="Meerupati T."/>
            <person name="Andersson K.M."/>
            <person name="Friman E."/>
            <person name="Kumar D."/>
            <person name="Tunlid A."/>
            <person name="Ahren D."/>
        </authorList>
    </citation>
    <scope>NUCLEOTIDE SEQUENCE [LARGE SCALE GENOMIC DNA]</scope>
    <source>
        <strain evidence="2 3">CBS 200.50</strain>
    </source>
</reference>
<dbReference type="STRING" id="1284197.S8ACL0"/>
<dbReference type="HOGENOM" id="CLU_508950_0_0_1"/>
<evidence type="ECO:0000313" key="2">
    <source>
        <dbReference type="EMBL" id="EPS38806.1"/>
    </source>
</evidence>
<dbReference type="PANTHER" id="PTHR35179:SF2">
    <property type="entry name" value="START DOMAIN-CONTAINING PROTEIN"/>
    <property type="match status" value="1"/>
</dbReference>
<feature type="region of interest" description="Disordered" evidence="1">
    <location>
        <begin position="147"/>
        <end position="183"/>
    </location>
</feature>
<organism evidence="2 3">
    <name type="scientific">Dactylellina haptotyla (strain CBS 200.50)</name>
    <name type="common">Nematode-trapping fungus</name>
    <name type="synonym">Monacrosporium haptotylum</name>
    <dbReference type="NCBI Taxonomy" id="1284197"/>
    <lineage>
        <taxon>Eukaryota</taxon>
        <taxon>Fungi</taxon>
        <taxon>Dikarya</taxon>
        <taxon>Ascomycota</taxon>
        <taxon>Pezizomycotina</taxon>
        <taxon>Orbiliomycetes</taxon>
        <taxon>Orbiliales</taxon>
        <taxon>Orbiliaceae</taxon>
        <taxon>Dactylellina</taxon>
    </lineage>
</organism>
<feature type="compositionally biased region" description="Low complexity" evidence="1">
    <location>
        <begin position="172"/>
        <end position="183"/>
    </location>
</feature>